<comment type="caution">
    <text evidence="3">The sequence shown here is derived from an EMBL/GenBank/DDBJ whole genome shotgun (WGS) entry which is preliminary data.</text>
</comment>
<gene>
    <name evidence="3" type="ORF">FHS79_003336</name>
</gene>
<reference evidence="3 4" key="1">
    <citation type="submission" date="2020-08" db="EMBL/GenBank/DDBJ databases">
        <title>Genomic Encyclopedia of Type Strains, Phase IV (KMG-IV): sequencing the most valuable type-strain genomes for metagenomic binning, comparative biology and taxonomic classification.</title>
        <authorList>
            <person name="Goeker M."/>
        </authorList>
    </citation>
    <scope>NUCLEOTIDE SEQUENCE [LARGE SCALE GENOMIC DNA]</scope>
    <source>
        <strain evidence="3 4">DSM 102189</strain>
    </source>
</reference>
<evidence type="ECO:0000256" key="1">
    <source>
        <dbReference type="ARBA" id="ARBA00022603"/>
    </source>
</evidence>
<dbReference type="AlphaFoldDB" id="A0A841LH58"/>
<accession>A0A841LH58</accession>
<sequence>MVMRDGDDSKVRVDLSGVPETMLWPLWNRAIEHTRVDRLIEDPMAAALVARIDYDFAGTFGRPSVLHAIRARVGDDLIVNYLRAEPAGTVVALGEGLETQLWRIGNDAVRWISVDLPEAISTRRALLPDDPRAQNMSCSALDTRWMDAVADGPPPFISAAGLLMYFQENEVRKLLDNIAQRLPGAQLYFDTIPPWLSRKTLRGLKITRAYTAPPMPWGIRLNSIPAFIASVGGLSILTAATFADPFPRRMGLVRWLSAVPPIRNRLAPGLVHISVNRRCQ</sequence>
<name>A0A841LH58_9SPHN</name>
<evidence type="ECO:0000313" key="4">
    <source>
        <dbReference type="Proteomes" id="UP000538147"/>
    </source>
</evidence>
<keyword evidence="1 3" id="KW-0489">Methyltransferase</keyword>
<dbReference type="PANTHER" id="PTHR43619:SF2">
    <property type="entry name" value="S-ADENOSYL-L-METHIONINE-DEPENDENT METHYLTRANSFERASES SUPERFAMILY PROTEIN"/>
    <property type="match status" value="1"/>
</dbReference>
<keyword evidence="2 3" id="KW-0808">Transferase</keyword>
<dbReference type="Proteomes" id="UP000538147">
    <property type="component" value="Unassembled WGS sequence"/>
</dbReference>
<dbReference type="InterPro" id="IPR029063">
    <property type="entry name" value="SAM-dependent_MTases_sf"/>
</dbReference>
<dbReference type="InterPro" id="IPR007213">
    <property type="entry name" value="Ppm1/Ppm2/Tcmp"/>
</dbReference>
<dbReference type="RefSeq" id="WP_184202596.1">
    <property type="nucleotide sequence ID" value="NZ_JACIIV010000033.1"/>
</dbReference>
<evidence type="ECO:0000256" key="2">
    <source>
        <dbReference type="ARBA" id="ARBA00022679"/>
    </source>
</evidence>
<keyword evidence="4" id="KW-1185">Reference proteome</keyword>
<dbReference type="GO" id="GO:0032259">
    <property type="term" value="P:methylation"/>
    <property type="evidence" value="ECO:0007669"/>
    <property type="project" value="UniProtKB-KW"/>
</dbReference>
<dbReference type="PANTHER" id="PTHR43619">
    <property type="entry name" value="S-ADENOSYL-L-METHIONINE-DEPENDENT METHYLTRANSFERASE YKTD-RELATED"/>
    <property type="match status" value="1"/>
</dbReference>
<protein>
    <submittedName>
        <fullName evidence="3">O-methyltransferase involved in polyketide biosynthesis</fullName>
    </submittedName>
</protein>
<dbReference type="Pfam" id="PF04072">
    <property type="entry name" value="LCM"/>
    <property type="match status" value="1"/>
</dbReference>
<organism evidence="3 4">
    <name type="scientific">Polymorphobacter multimanifer</name>
    <dbReference type="NCBI Taxonomy" id="1070431"/>
    <lineage>
        <taxon>Bacteria</taxon>
        <taxon>Pseudomonadati</taxon>
        <taxon>Pseudomonadota</taxon>
        <taxon>Alphaproteobacteria</taxon>
        <taxon>Sphingomonadales</taxon>
        <taxon>Sphingosinicellaceae</taxon>
        <taxon>Polymorphobacter</taxon>
    </lineage>
</organism>
<dbReference type="GO" id="GO:0008168">
    <property type="term" value="F:methyltransferase activity"/>
    <property type="evidence" value="ECO:0007669"/>
    <property type="project" value="UniProtKB-KW"/>
</dbReference>
<dbReference type="Gene3D" id="3.40.50.150">
    <property type="entry name" value="Vaccinia Virus protein VP39"/>
    <property type="match status" value="1"/>
</dbReference>
<dbReference type="EMBL" id="JACIIV010000033">
    <property type="protein sequence ID" value="MBB6229135.1"/>
    <property type="molecule type" value="Genomic_DNA"/>
</dbReference>
<dbReference type="SUPFAM" id="SSF53335">
    <property type="entry name" value="S-adenosyl-L-methionine-dependent methyltransferases"/>
    <property type="match status" value="1"/>
</dbReference>
<proteinExistence type="predicted"/>
<evidence type="ECO:0000313" key="3">
    <source>
        <dbReference type="EMBL" id="MBB6229135.1"/>
    </source>
</evidence>